<dbReference type="InterPro" id="IPR006140">
    <property type="entry name" value="D-isomer_DH_NAD-bd"/>
</dbReference>
<feature type="domain" description="D-isomer specific 2-hydroxyacid dehydrogenase NAD-binding" evidence="4">
    <location>
        <begin position="194"/>
        <end position="333"/>
    </location>
</feature>
<dbReference type="PANTHER" id="PTHR43761:SF1">
    <property type="entry name" value="D-ISOMER SPECIFIC 2-HYDROXYACID DEHYDROGENASE CATALYTIC DOMAIN-CONTAINING PROTEIN-RELATED"/>
    <property type="match status" value="1"/>
</dbReference>
<dbReference type="CDD" id="cd05198">
    <property type="entry name" value="formate_dh_like"/>
    <property type="match status" value="1"/>
</dbReference>
<evidence type="ECO:0000256" key="2">
    <source>
        <dbReference type="ARBA" id="ARBA00023002"/>
    </source>
</evidence>
<dbReference type="PANTHER" id="PTHR43761">
    <property type="entry name" value="D-ISOMER SPECIFIC 2-HYDROXYACID DEHYDROGENASE FAMILY PROTEIN (AFU_ORTHOLOGUE AFUA_1G13630)"/>
    <property type="match status" value="1"/>
</dbReference>
<dbReference type="Pfam" id="PF02826">
    <property type="entry name" value="2-Hacid_dh_C"/>
    <property type="match status" value="1"/>
</dbReference>
<keyword evidence="2" id="KW-0560">Oxidoreductase</keyword>
<proteinExistence type="inferred from homology"/>
<evidence type="ECO:0000256" key="3">
    <source>
        <dbReference type="ARBA" id="ARBA00023027"/>
    </source>
</evidence>
<dbReference type="SUPFAM" id="SSF51735">
    <property type="entry name" value="NAD(P)-binding Rossmann-fold domains"/>
    <property type="match status" value="1"/>
</dbReference>
<evidence type="ECO:0000313" key="5">
    <source>
        <dbReference type="EMBL" id="ATY59410.1"/>
    </source>
</evidence>
<dbReference type="GO" id="GO:0051287">
    <property type="term" value="F:NAD binding"/>
    <property type="evidence" value="ECO:0007669"/>
    <property type="project" value="InterPro"/>
</dbReference>
<dbReference type="VEuPathDB" id="FungiDB:CCM_06143"/>
<accession>A0A2H4S8H9</accession>
<dbReference type="SUPFAM" id="SSF52283">
    <property type="entry name" value="Formate/glycerate dehydrogenase catalytic domain-like"/>
    <property type="match status" value="1"/>
</dbReference>
<dbReference type="InterPro" id="IPR050418">
    <property type="entry name" value="D-iso_2-hydroxyacid_DH_PdxB"/>
</dbReference>
<dbReference type="OrthoDB" id="298012at2759"/>
<dbReference type="InterPro" id="IPR036291">
    <property type="entry name" value="NAD(P)-bd_dom_sf"/>
</dbReference>
<sequence length="366" mass="39712">MHHKIVALDAWNVPIPESLLQLPAPHTYELACQTSQLSSTEAIQEAVRDATIIATTVTPLRGSTLDVRNSPNLELIVAIATGTDCIDVELAAARGIKVVNCPNANTETVANHVLAMYFAGRRHLMQLHNTVLRTDEWPKKYSLRSILNDPEGNPPRTCTDETVGVVGYGAIGERRLSFGDSFSILFFANRDGKGRRIAELCRSLGMKVLIAARKGASASADRVPFTQVLAQSSVVVLCVPRGPDTLHLISAPELHAMPRHALLLNVSRGGIVDEEALLAALRAGTIGGAATDVFLQEPSAAGPFWKEGDSSPLLRVDAAEADRLNLVVTPHVAWCSTTTFSNYLQAFKRHVEEWCAKDERRESAIN</sequence>
<name>A0A2H4S8H9_CORMI</name>
<evidence type="ECO:0000256" key="1">
    <source>
        <dbReference type="ARBA" id="ARBA00005854"/>
    </source>
</evidence>
<gene>
    <name evidence="5" type="ORF">A9K55_003503</name>
</gene>
<evidence type="ECO:0000259" key="4">
    <source>
        <dbReference type="Pfam" id="PF02826"/>
    </source>
</evidence>
<dbReference type="VEuPathDB" id="FungiDB:A9K55_003503"/>
<dbReference type="Proteomes" id="UP000323067">
    <property type="component" value="Chromosome iv"/>
</dbReference>
<evidence type="ECO:0000313" key="6">
    <source>
        <dbReference type="Proteomes" id="UP000323067"/>
    </source>
</evidence>
<dbReference type="GO" id="GO:0016616">
    <property type="term" value="F:oxidoreductase activity, acting on the CH-OH group of donors, NAD or NADP as acceptor"/>
    <property type="evidence" value="ECO:0007669"/>
    <property type="project" value="InterPro"/>
</dbReference>
<dbReference type="Gene3D" id="3.40.50.720">
    <property type="entry name" value="NAD(P)-binding Rossmann-like Domain"/>
    <property type="match status" value="3"/>
</dbReference>
<dbReference type="AlphaFoldDB" id="A0A2H4S8H9"/>
<comment type="similarity">
    <text evidence="1">Belongs to the D-isomer specific 2-hydroxyacid dehydrogenase family.</text>
</comment>
<protein>
    <submittedName>
        <fullName evidence="5">Glycerate dehydrogenase</fullName>
    </submittedName>
</protein>
<dbReference type="EMBL" id="CP023322">
    <property type="protein sequence ID" value="ATY59410.1"/>
    <property type="molecule type" value="Genomic_DNA"/>
</dbReference>
<organism evidence="5 6">
    <name type="scientific">Cordyceps militaris</name>
    <name type="common">Caterpillar fungus</name>
    <name type="synonym">Clavaria militaris</name>
    <dbReference type="NCBI Taxonomy" id="73501"/>
    <lineage>
        <taxon>Eukaryota</taxon>
        <taxon>Fungi</taxon>
        <taxon>Dikarya</taxon>
        <taxon>Ascomycota</taxon>
        <taxon>Pezizomycotina</taxon>
        <taxon>Sordariomycetes</taxon>
        <taxon>Hypocreomycetidae</taxon>
        <taxon>Hypocreales</taxon>
        <taxon>Cordycipitaceae</taxon>
        <taxon>Cordyceps</taxon>
    </lineage>
</organism>
<keyword evidence="3" id="KW-0520">NAD</keyword>
<reference evidence="5 6" key="1">
    <citation type="journal article" date="2017" name="BMC Genomics">
        <title>Chromosome level assembly and secondary metabolite potential of the parasitic fungus Cordyceps militaris.</title>
        <authorList>
            <person name="Kramer G.J."/>
            <person name="Nodwell J.R."/>
        </authorList>
    </citation>
    <scope>NUCLEOTIDE SEQUENCE [LARGE SCALE GENOMIC DNA]</scope>
    <source>
        <strain evidence="5 6">ATCC 34164</strain>
    </source>
</reference>